<keyword evidence="4" id="KW-1185">Reference proteome</keyword>
<dbReference type="Proteomes" id="UP000199462">
    <property type="component" value="Unassembled WGS sequence"/>
</dbReference>
<protein>
    <submittedName>
        <fullName evidence="3">Gliding motility-associated C-terminal domain-containing protein</fullName>
    </submittedName>
</protein>
<feature type="domain" description="Ig-like" evidence="2">
    <location>
        <begin position="322"/>
        <end position="403"/>
    </location>
</feature>
<dbReference type="InterPro" id="IPR044023">
    <property type="entry name" value="Ig_7"/>
</dbReference>
<dbReference type="Gene3D" id="2.60.40.2700">
    <property type="match status" value="1"/>
</dbReference>
<evidence type="ECO:0000313" key="4">
    <source>
        <dbReference type="Proteomes" id="UP000199462"/>
    </source>
</evidence>
<dbReference type="Gene3D" id="2.60.120.260">
    <property type="entry name" value="Galactose-binding domain-like"/>
    <property type="match status" value="1"/>
</dbReference>
<reference evidence="4" key="1">
    <citation type="submission" date="2016-10" db="EMBL/GenBank/DDBJ databases">
        <authorList>
            <person name="Varghese N."/>
            <person name="Submissions S."/>
        </authorList>
    </citation>
    <scope>NUCLEOTIDE SEQUENCE [LARGE SCALE GENOMIC DNA]</scope>
    <source>
        <strain evidence="4">DSM 19891</strain>
    </source>
</reference>
<dbReference type="Pfam" id="PF13585">
    <property type="entry name" value="CHU_C"/>
    <property type="match status" value="1"/>
</dbReference>
<name>A0A1I6HGU4_9FLAO</name>
<dbReference type="STRING" id="440514.SAMN04488010_0368"/>
<feature type="signal peptide" evidence="1">
    <location>
        <begin position="1"/>
        <end position="22"/>
    </location>
</feature>
<keyword evidence="1" id="KW-0732">Signal</keyword>
<feature type="chain" id="PRO_5011676771" evidence="1">
    <location>
        <begin position="23"/>
        <end position="623"/>
    </location>
</feature>
<dbReference type="NCBIfam" id="TIGR04131">
    <property type="entry name" value="Bac_Flav_CTERM"/>
    <property type="match status" value="1"/>
</dbReference>
<dbReference type="AlphaFoldDB" id="A0A1I6HGU4"/>
<organism evidence="3 4">
    <name type="scientific">Maribacter stanieri</name>
    <dbReference type="NCBI Taxonomy" id="440514"/>
    <lineage>
        <taxon>Bacteria</taxon>
        <taxon>Pseudomonadati</taxon>
        <taxon>Bacteroidota</taxon>
        <taxon>Flavobacteriia</taxon>
        <taxon>Flavobacteriales</taxon>
        <taxon>Flavobacteriaceae</taxon>
        <taxon>Maribacter</taxon>
    </lineage>
</organism>
<accession>A0A1I6HGU4</accession>
<evidence type="ECO:0000256" key="1">
    <source>
        <dbReference type="SAM" id="SignalP"/>
    </source>
</evidence>
<sequence>MYSRCFLLTILLTCCGITSLHAQLGFCGGNSGDPIFTEDFGSGTTDGPALPAGTTTYRFTTGTPNDGDYTISSTSNYFDWLSIQDHTPGDSNGKSFIVNASFTAGEFYQREVTGLCENTTYEFSSWLINLQPTGSCEGNSIPVNVRFQIWDETDTNLLAQGDTGSIPGTGSTQWNQYALVFKTEPGQTSVILKMRNNSNGGCGNDLAIDDILFKSCGDNINVSSGANEQSLVVCENQGGVSRTLTVTPDFSIFSTHAYQWQQSTDQQNWTDIPGETGDTLSTPAVTSTTYFRVKTSEDPINVNNDLCNVVSDVFDIIVLPVPNAPTSAGDVIICEGELGTLTATTQNSYSINWYDAPTGGNLILAENQNLEIGIAGTYYAESNSNEIECASITRTAVTLTVNPLPLIPDDVSTFICEDSFITLDAAVDKVTYQWSTGATTKLIDITEPGEYSVTVTNTNGCSESRNFFVEQIDLPRIDRIESDGPSIIVSTINEGNFEYSLDGISFQSNPIFEAVKGGFYTIYVQDNTNCGVVTEDFYHLVIPKFFTPNGDAVNDVFEPDGLEIFNSVTISIFDRYGKLIKFGNTNSASWDGTFQGERLPEDDYWYLIEADSVQFKGHFSLKR</sequence>
<gene>
    <name evidence="3" type="ORF">SAMN04488010_0368</name>
</gene>
<proteinExistence type="predicted"/>
<dbReference type="InterPro" id="IPR026341">
    <property type="entry name" value="T9SS_type_B"/>
</dbReference>
<dbReference type="EMBL" id="FOYX01000001">
    <property type="protein sequence ID" value="SFR53716.1"/>
    <property type="molecule type" value="Genomic_DNA"/>
</dbReference>
<evidence type="ECO:0000259" key="2">
    <source>
        <dbReference type="Pfam" id="PF19081"/>
    </source>
</evidence>
<dbReference type="Pfam" id="PF19081">
    <property type="entry name" value="Ig_7"/>
    <property type="match status" value="1"/>
</dbReference>
<evidence type="ECO:0000313" key="3">
    <source>
        <dbReference type="EMBL" id="SFR53716.1"/>
    </source>
</evidence>